<accession>A0A2W2BRU5</accession>
<protein>
    <submittedName>
        <fullName evidence="3">IS481 family transposase</fullName>
    </submittedName>
</protein>
<feature type="region of interest" description="Disordered" evidence="1">
    <location>
        <begin position="1"/>
        <end position="31"/>
    </location>
</feature>
<dbReference type="EMBL" id="QKVK01000006">
    <property type="protein sequence ID" value="PZF76146.1"/>
    <property type="molecule type" value="Genomic_DNA"/>
</dbReference>
<dbReference type="PANTHER" id="PTHR35004">
    <property type="entry name" value="TRANSPOSASE RV3428C-RELATED"/>
    <property type="match status" value="1"/>
</dbReference>
<dbReference type="PANTHER" id="PTHR35004:SF7">
    <property type="entry name" value="INTEGRASE PROTEIN"/>
    <property type="match status" value="1"/>
</dbReference>
<dbReference type="GO" id="GO:0015074">
    <property type="term" value="P:DNA integration"/>
    <property type="evidence" value="ECO:0007669"/>
    <property type="project" value="InterPro"/>
</dbReference>
<comment type="caution">
    <text evidence="3">The sequence shown here is derived from an EMBL/GenBank/DDBJ whole genome shotgun (WGS) entry which is preliminary data.</text>
</comment>
<dbReference type="InterPro" id="IPR012337">
    <property type="entry name" value="RNaseH-like_sf"/>
</dbReference>
<feature type="domain" description="Integrase catalytic" evidence="2">
    <location>
        <begin position="92"/>
        <end position="260"/>
    </location>
</feature>
<dbReference type="NCBIfam" id="NF033577">
    <property type="entry name" value="transpos_IS481"/>
    <property type="match status" value="1"/>
</dbReference>
<reference evidence="4" key="1">
    <citation type="submission" date="2018-06" db="EMBL/GenBank/DDBJ databases">
        <title>Aestuariibacter litoralis strain KCTC 52945T.</title>
        <authorList>
            <person name="Li X."/>
            <person name="Salam N."/>
            <person name="Li J.-L."/>
            <person name="Chen Y.-M."/>
            <person name="Yang Z.-W."/>
            <person name="Zhang L.-Y."/>
            <person name="Han M.-X."/>
            <person name="Xiao M."/>
            <person name="Li W.-J."/>
        </authorList>
    </citation>
    <scope>NUCLEOTIDE SEQUENCE [LARGE SCALE GENOMIC DNA]</scope>
    <source>
        <strain evidence="4">KCTC 52945</strain>
    </source>
</reference>
<dbReference type="Gene3D" id="3.30.420.10">
    <property type="entry name" value="Ribonuclease H-like superfamily/Ribonuclease H"/>
    <property type="match status" value="1"/>
</dbReference>
<dbReference type="InterPro" id="IPR009057">
    <property type="entry name" value="Homeodomain-like_sf"/>
</dbReference>
<dbReference type="InterPro" id="IPR036397">
    <property type="entry name" value="RNaseH_sf"/>
</dbReference>
<evidence type="ECO:0000256" key="1">
    <source>
        <dbReference type="SAM" id="MobiDB-lite"/>
    </source>
</evidence>
<dbReference type="GO" id="GO:0003676">
    <property type="term" value="F:nucleic acid binding"/>
    <property type="evidence" value="ECO:0007669"/>
    <property type="project" value="InterPro"/>
</dbReference>
<keyword evidence="4" id="KW-1185">Reference proteome</keyword>
<evidence type="ECO:0000313" key="3">
    <source>
        <dbReference type="EMBL" id="PZF76146.1"/>
    </source>
</evidence>
<gene>
    <name evidence="3" type="ORF">DK847_13120</name>
</gene>
<dbReference type="Pfam" id="PF13565">
    <property type="entry name" value="HTH_32"/>
    <property type="match status" value="1"/>
</dbReference>
<dbReference type="InterPro" id="IPR047656">
    <property type="entry name" value="IS481-like_transpos"/>
</dbReference>
<dbReference type="Pfam" id="PF13683">
    <property type="entry name" value="rve_3"/>
    <property type="match status" value="1"/>
</dbReference>
<dbReference type="RefSeq" id="WP_111198982.1">
    <property type="nucleotide sequence ID" value="NZ_QKVK01000006.1"/>
</dbReference>
<proteinExistence type="predicted"/>
<evidence type="ECO:0000313" key="4">
    <source>
        <dbReference type="Proteomes" id="UP000248795"/>
    </source>
</evidence>
<dbReference type="Proteomes" id="UP000248795">
    <property type="component" value="Unassembled WGS sequence"/>
</dbReference>
<sequence length="334" mass="37102">MVADGPSAGDVGGFADRSRRPPASPRRTADGIEQRILAARAEHPAWGARKIRAVLERAGQARPACSTVHQVLKRHGLILPEPGGEPARLRFEAAAPNDLWQMDFKGHSRLGDGSRLHPLTVVDDHSRYAPCLKALGGETGEEVKAALTQVFAVHGLPPRIFTDNGTPWGGSQGNCWTRFRVWLLKLGVDLIHSRPYHPQSRGKNERFHRSMDEEVLSLRPLATRADAQKAFDHWRLVYNHQRPHEALGLAVPASRYRPSIRPMPSKPAQPHYEDGTLTRKVPATKSDISFQGRHWKVPEAFCGERLAIRPLAQDGQFGVFFASHQIASIDLTDQ</sequence>
<evidence type="ECO:0000259" key="2">
    <source>
        <dbReference type="PROSITE" id="PS50994"/>
    </source>
</evidence>
<dbReference type="AlphaFoldDB" id="A0A2W2BRU5"/>
<dbReference type="PROSITE" id="PS50994">
    <property type="entry name" value="INTEGRASE"/>
    <property type="match status" value="1"/>
</dbReference>
<organism evidence="3 4">
    <name type="scientific">Aestuariivirga litoralis</name>
    <dbReference type="NCBI Taxonomy" id="2650924"/>
    <lineage>
        <taxon>Bacteria</taxon>
        <taxon>Pseudomonadati</taxon>
        <taxon>Pseudomonadota</taxon>
        <taxon>Alphaproteobacteria</taxon>
        <taxon>Hyphomicrobiales</taxon>
        <taxon>Aestuariivirgaceae</taxon>
        <taxon>Aestuariivirga</taxon>
    </lineage>
</organism>
<dbReference type="InterPro" id="IPR001584">
    <property type="entry name" value="Integrase_cat-core"/>
</dbReference>
<dbReference type="SUPFAM" id="SSF53098">
    <property type="entry name" value="Ribonuclease H-like"/>
    <property type="match status" value="1"/>
</dbReference>
<name>A0A2W2BRU5_9HYPH</name>
<dbReference type="SUPFAM" id="SSF46689">
    <property type="entry name" value="Homeodomain-like"/>
    <property type="match status" value="1"/>
</dbReference>